<evidence type="ECO:0000256" key="1">
    <source>
        <dbReference type="ARBA" id="ARBA00004141"/>
    </source>
</evidence>
<evidence type="ECO:0000256" key="7">
    <source>
        <dbReference type="SAM" id="Phobius"/>
    </source>
</evidence>
<comment type="subcellular location">
    <subcellularLocation>
        <location evidence="1">Membrane</location>
        <topology evidence="1">Multi-pass membrane protein</topology>
    </subcellularLocation>
</comment>
<feature type="transmembrane region" description="Helical" evidence="7">
    <location>
        <begin position="207"/>
        <end position="231"/>
    </location>
</feature>
<feature type="domain" description="Major facilitator superfamily (MFS) profile" evidence="8">
    <location>
        <begin position="111"/>
        <end position="586"/>
    </location>
</feature>
<sequence length="591" mass="64515">MPFFTNPFQRDNYRTFPGVVIPLSQGHRPDLAPAEKDVNPAKDDDKLAKVGSEENGAASLPETSTLTIEALRAEVENDVAASGHDSAYDRKSKVINRAIQDIGMGRYQWELFALCGFGWLADNNGRRWNYLTDHVQGVALTLTQLSVEFGVSESHVRFTTCALFLGLCIGASFWGIMSDVVGRRLAFNMTLFMCGVFGIAVGGSPTWIGACAMFACMGLGVGGNLPVDGALFLEFLPFASGNLLTMLSVWWPIGQLISSLLAWAFIPNYSCSTDLPSCHTTSGVPCCRKEDNMGWRYLTYTLGSLTFFMFVCRFFFFHLFESPKFLLSRGRQEEAVSAVHGIAYKNKTKTWLTNEILNEIGGHPDEASNQVLSYAEIIKRTLSKFSGERIGPLFATKRLGFTTVLLWFCWATIGMGYPLFNAFLPQYLSNSGGSGAPTPTNIVYRNYAITSIVGVPGSILGCYTVDIKYIGRKGTMAISTVITGVILFCFTISTDSNSQLVCSSLEAFFQNIMYGVLYAYTPEVFPAPNRGTGTGIASFFNRLCGLFAPIVAIYGSNANPNSPIYASGGLILAAFVAMCLLPIETRGKQSL</sequence>
<organism evidence="9 10">
    <name type="scientific">Byssochlamys spectabilis</name>
    <name type="common">Paecilomyces variotii</name>
    <dbReference type="NCBI Taxonomy" id="264951"/>
    <lineage>
        <taxon>Eukaryota</taxon>
        <taxon>Fungi</taxon>
        <taxon>Dikarya</taxon>
        <taxon>Ascomycota</taxon>
        <taxon>Pezizomycotina</taxon>
        <taxon>Eurotiomycetes</taxon>
        <taxon>Eurotiomycetidae</taxon>
        <taxon>Eurotiales</taxon>
        <taxon>Thermoascaceae</taxon>
        <taxon>Paecilomyces</taxon>
    </lineage>
</organism>
<dbReference type="PANTHER" id="PTHR23511:SF5">
    <property type="entry name" value="MAJOR FACILITATOR-TYPE TRANSPORTER HXNZ-RELATED"/>
    <property type="match status" value="1"/>
</dbReference>
<dbReference type="GO" id="GO:0022857">
    <property type="term" value="F:transmembrane transporter activity"/>
    <property type="evidence" value="ECO:0007669"/>
    <property type="project" value="InterPro"/>
</dbReference>
<keyword evidence="5 7" id="KW-1133">Transmembrane helix</keyword>
<evidence type="ECO:0000313" key="9">
    <source>
        <dbReference type="EMBL" id="RWQ98449.1"/>
    </source>
</evidence>
<accession>A0A443I2Y1</accession>
<comment type="caution">
    <text evidence="9">The sequence shown here is derived from an EMBL/GenBank/DDBJ whole genome shotgun (WGS) entry which is preliminary data.</text>
</comment>
<evidence type="ECO:0000256" key="6">
    <source>
        <dbReference type="ARBA" id="ARBA00023136"/>
    </source>
</evidence>
<feature type="transmembrane region" description="Helical" evidence="7">
    <location>
        <begin position="297"/>
        <end position="320"/>
    </location>
</feature>
<dbReference type="SUPFAM" id="SSF103473">
    <property type="entry name" value="MFS general substrate transporter"/>
    <property type="match status" value="1"/>
</dbReference>
<dbReference type="AlphaFoldDB" id="A0A443I2Y1"/>
<reference evidence="9 10" key="1">
    <citation type="journal article" date="2018" name="Front. Microbiol.">
        <title>Genomic and genetic insights into a cosmopolitan fungus, Paecilomyces variotii (Eurotiales).</title>
        <authorList>
            <person name="Urquhart A.S."/>
            <person name="Mondo S.J."/>
            <person name="Makela M.R."/>
            <person name="Hane J.K."/>
            <person name="Wiebenga A."/>
            <person name="He G."/>
            <person name="Mihaltcheva S."/>
            <person name="Pangilinan J."/>
            <person name="Lipzen A."/>
            <person name="Barry K."/>
            <person name="de Vries R.P."/>
            <person name="Grigoriev I.V."/>
            <person name="Idnurm A."/>
        </authorList>
    </citation>
    <scope>NUCLEOTIDE SEQUENCE [LARGE SCALE GENOMIC DNA]</scope>
    <source>
        <strain evidence="9 10">CBS 101075</strain>
    </source>
</reference>
<feature type="transmembrane region" description="Helical" evidence="7">
    <location>
        <begin position="156"/>
        <end position="176"/>
    </location>
</feature>
<evidence type="ECO:0000256" key="2">
    <source>
        <dbReference type="ARBA" id="ARBA00008335"/>
    </source>
</evidence>
<feature type="transmembrane region" description="Helical" evidence="7">
    <location>
        <begin position="243"/>
        <end position="266"/>
    </location>
</feature>
<evidence type="ECO:0000256" key="4">
    <source>
        <dbReference type="ARBA" id="ARBA00022692"/>
    </source>
</evidence>
<dbReference type="Proteomes" id="UP000283841">
    <property type="component" value="Unassembled WGS sequence"/>
</dbReference>
<dbReference type="InterPro" id="IPR011701">
    <property type="entry name" value="MFS"/>
</dbReference>
<dbReference type="STRING" id="264951.A0A443I2Y1"/>
<dbReference type="VEuPathDB" id="FungiDB:C8Q69DRAFT_517399"/>
<dbReference type="PANTHER" id="PTHR23511">
    <property type="entry name" value="SYNAPTIC VESICLE GLYCOPROTEIN 2"/>
    <property type="match status" value="1"/>
</dbReference>
<dbReference type="CDD" id="cd17316">
    <property type="entry name" value="MFS_SV2_like"/>
    <property type="match status" value="1"/>
</dbReference>
<evidence type="ECO:0000256" key="3">
    <source>
        <dbReference type="ARBA" id="ARBA00022448"/>
    </source>
</evidence>
<protein>
    <submittedName>
        <fullName evidence="9">Major facilitator superfamily domain-containing protein</fullName>
    </submittedName>
</protein>
<gene>
    <name evidence="9" type="ORF">C8Q69DRAFT_517399</name>
</gene>
<proteinExistence type="inferred from homology"/>
<feature type="transmembrane region" description="Helical" evidence="7">
    <location>
        <begin position="185"/>
        <end position="201"/>
    </location>
</feature>
<comment type="similarity">
    <text evidence="2">Belongs to the major facilitator superfamily.</text>
</comment>
<dbReference type="EMBL" id="RCNU01000002">
    <property type="protein sequence ID" value="RWQ98449.1"/>
    <property type="molecule type" value="Genomic_DNA"/>
</dbReference>
<dbReference type="InterPro" id="IPR036259">
    <property type="entry name" value="MFS_trans_sf"/>
</dbReference>
<dbReference type="GO" id="GO:0016020">
    <property type="term" value="C:membrane"/>
    <property type="evidence" value="ECO:0007669"/>
    <property type="project" value="UniProtKB-SubCell"/>
</dbReference>
<keyword evidence="4 7" id="KW-0812">Transmembrane</keyword>
<feature type="transmembrane region" description="Helical" evidence="7">
    <location>
        <begin position="399"/>
        <end position="424"/>
    </location>
</feature>
<keyword evidence="10" id="KW-1185">Reference proteome</keyword>
<dbReference type="InterPro" id="IPR020846">
    <property type="entry name" value="MFS_dom"/>
</dbReference>
<feature type="transmembrane region" description="Helical" evidence="7">
    <location>
        <begin position="444"/>
        <end position="463"/>
    </location>
</feature>
<dbReference type="Gene3D" id="1.20.1250.20">
    <property type="entry name" value="MFS general substrate transporter like domains"/>
    <property type="match status" value="1"/>
</dbReference>
<dbReference type="Pfam" id="PF07690">
    <property type="entry name" value="MFS_1"/>
    <property type="match status" value="1"/>
</dbReference>
<evidence type="ECO:0000256" key="5">
    <source>
        <dbReference type="ARBA" id="ARBA00022989"/>
    </source>
</evidence>
<dbReference type="FunFam" id="1.20.1250.20:FF:000171">
    <property type="entry name" value="MFS general substrate transporter"/>
    <property type="match status" value="1"/>
</dbReference>
<keyword evidence="6 7" id="KW-0472">Membrane</keyword>
<feature type="transmembrane region" description="Helical" evidence="7">
    <location>
        <begin position="564"/>
        <end position="583"/>
    </location>
</feature>
<name>A0A443I2Y1_BYSSP</name>
<evidence type="ECO:0000313" key="10">
    <source>
        <dbReference type="Proteomes" id="UP000283841"/>
    </source>
</evidence>
<keyword evidence="3" id="KW-0813">Transport</keyword>
<dbReference type="RefSeq" id="XP_028488094.1">
    <property type="nucleotide sequence ID" value="XM_028633415.1"/>
</dbReference>
<dbReference type="GeneID" id="39602692"/>
<dbReference type="PROSITE" id="PS50850">
    <property type="entry name" value="MFS"/>
    <property type="match status" value="1"/>
</dbReference>
<evidence type="ECO:0000259" key="8">
    <source>
        <dbReference type="PROSITE" id="PS50850"/>
    </source>
</evidence>
<feature type="transmembrane region" description="Helical" evidence="7">
    <location>
        <begin position="475"/>
        <end position="493"/>
    </location>
</feature>